<dbReference type="AlphaFoldDB" id="J3NTJ2"/>
<evidence type="ECO:0000313" key="3">
    <source>
        <dbReference type="EnsemblFungi" id="EJT79508"/>
    </source>
</evidence>
<reference evidence="3" key="4">
    <citation type="journal article" date="2015" name="G3 (Bethesda)">
        <title>Genome sequences of three phytopathogenic species of the Magnaporthaceae family of fungi.</title>
        <authorList>
            <person name="Okagaki L.H."/>
            <person name="Nunes C.C."/>
            <person name="Sailsbery J."/>
            <person name="Clay B."/>
            <person name="Brown D."/>
            <person name="John T."/>
            <person name="Oh Y."/>
            <person name="Young N."/>
            <person name="Fitzgerald M."/>
            <person name="Haas B.J."/>
            <person name="Zeng Q."/>
            <person name="Young S."/>
            <person name="Adiconis X."/>
            <person name="Fan L."/>
            <person name="Levin J.Z."/>
            <person name="Mitchell T.K."/>
            <person name="Okubara P.A."/>
            <person name="Farman M.L."/>
            <person name="Kohn L.M."/>
            <person name="Birren B."/>
            <person name="Ma L.-J."/>
            <person name="Dean R.A."/>
        </authorList>
    </citation>
    <scope>NUCLEOTIDE SEQUENCE</scope>
    <source>
        <strain evidence="3">R3-111a-1</strain>
    </source>
</reference>
<reference evidence="4" key="1">
    <citation type="submission" date="2010-07" db="EMBL/GenBank/DDBJ databases">
        <title>The genome sequence of Gaeumannomyces graminis var. tritici strain R3-111a-1.</title>
        <authorList>
            <consortium name="The Broad Institute Genome Sequencing Platform"/>
            <person name="Ma L.-J."/>
            <person name="Dead R."/>
            <person name="Young S."/>
            <person name="Zeng Q."/>
            <person name="Koehrsen M."/>
            <person name="Alvarado L."/>
            <person name="Berlin A."/>
            <person name="Chapman S.B."/>
            <person name="Chen Z."/>
            <person name="Freedman E."/>
            <person name="Gellesch M."/>
            <person name="Goldberg J."/>
            <person name="Griggs A."/>
            <person name="Gujja S."/>
            <person name="Heilman E.R."/>
            <person name="Heiman D."/>
            <person name="Hepburn T."/>
            <person name="Howarth C."/>
            <person name="Jen D."/>
            <person name="Larson L."/>
            <person name="Mehta T."/>
            <person name="Neiman D."/>
            <person name="Pearson M."/>
            <person name="Roberts A."/>
            <person name="Saif S."/>
            <person name="Shea T."/>
            <person name="Shenoy N."/>
            <person name="Sisk P."/>
            <person name="Stolte C."/>
            <person name="Sykes S."/>
            <person name="Walk T."/>
            <person name="White J."/>
            <person name="Yandava C."/>
            <person name="Haas B."/>
            <person name="Nusbaum C."/>
            <person name="Birren B."/>
        </authorList>
    </citation>
    <scope>NUCLEOTIDE SEQUENCE [LARGE SCALE GENOMIC DNA]</scope>
    <source>
        <strain evidence="4">R3-111a-1</strain>
    </source>
</reference>
<dbReference type="RefSeq" id="XP_009220653.1">
    <property type="nucleotide sequence ID" value="XM_009222389.1"/>
</dbReference>
<dbReference type="HOGENOM" id="CLU_882922_0_0_1"/>
<organism evidence="2">
    <name type="scientific">Gaeumannomyces tritici (strain R3-111a-1)</name>
    <name type="common">Wheat and barley take-all root rot fungus</name>
    <name type="synonym">Gaeumannomyces graminis var. tritici</name>
    <dbReference type="NCBI Taxonomy" id="644352"/>
    <lineage>
        <taxon>Eukaryota</taxon>
        <taxon>Fungi</taxon>
        <taxon>Dikarya</taxon>
        <taxon>Ascomycota</taxon>
        <taxon>Pezizomycotina</taxon>
        <taxon>Sordariomycetes</taxon>
        <taxon>Sordariomycetidae</taxon>
        <taxon>Magnaporthales</taxon>
        <taxon>Magnaporthaceae</taxon>
        <taxon>Gaeumannomyces</taxon>
    </lineage>
</organism>
<gene>
    <name evidence="3" type="primary">20345050</name>
    <name evidence="2" type="ORF">GGTG_04592</name>
</gene>
<proteinExistence type="predicted"/>
<evidence type="ECO:0000313" key="2">
    <source>
        <dbReference type="EMBL" id="EJT79508.1"/>
    </source>
</evidence>
<keyword evidence="4" id="KW-1185">Reference proteome</keyword>
<sequence>MPVGSLLRRLTLLGTPRESVVSTLQEPLPRSHPSTGIGENAHQQQRRQLRLHHLHPAARETEFSHVWWTDINWASRGRGPRPTALVVVSLAVSDGHMAAQVGAAVEAIARNLRLRLFAPGLMPHRGVMGETYELAMRLRPEAGTPAEEEERTGRRGRERRRRQSMSTAPGAGGGGAPAAGSSSSSVNTSASSGLSPTTTTTTTSSSHRVVSVVDDYGDTVGEAHPPQPVQMLFFDSRARLRTAEDANVWVVRAFADCLKADTWMPLDHLLGLGPFLSCHWALTYSLGDGAVAAGCGTWPNIPSAPWCLVGGWART</sequence>
<feature type="compositionally biased region" description="Basic residues" evidence="1">
    <location>
        <begin position="154"/>
        <end position="163"/>
    </location>
</feature>
<dbReference type="EMBL" id="GL385396">
    <property type="protein sequence ID" value="EJT79508.1"/>
    <property type="molecule type" value="Genomic_DNA"/>
</dbReference>
<dbReference type="GeneID" id="20345050"/>
<evidence type="ECO:0000256" key="1">
    <source>
        <dbReference type="SAM" id="MobiDB-lite"/>
    </source>
</evidence>
<protein>
    <submittedName>
        <fullName evidence="2 3">Uncharacterized protein</fullName>
    </submittedName>
</protein>
<dbReference type="EnsemblFungi" id="EJT79508">
    <property type="protein sequence ID" value="EJT79508"/>
    <property type="gene ID" value="GGTG_04592"/>
</dbReference>
<feature type="region of interest" description="Disordered" evidence="1">
    <location>
        <begin position="21"/>
        <end position="43"/>
    </location>
</feature>
<evidence type="ECO:0000313" key="4">
    <source>
        <dbReference type="Proteomes" id="UP000006039"/>
    </source>
</evidence>
<reference evidence="2" key="2">
    <citation type="submission" date="2010-07" db="EMBL/GenBank/DDBJ databases">
        <authorList>
            <consortium name="The Broad Institute Genome Sequencing Platform"/>
            <consortium name="Broad Institute Genome Sequencing Center for Infectious Disease"/>
            <person name="Ma L.-J."/>
            <person name="Dead R."/>
            <person name="Young S."/>
            <person name="Zeng Q."/>
            <person name="Koehrsen M."/>
            <person name="Alvarado L."/>
            <person name="Berlin A."/>
            <person name="Chapman S.B."/>
            <person name="Chen Z."/>
            <person name="Freedman E."/>
            <person name="Gellesch M."/>
            <person name="Goldberg J."/>
            <person name="Griggs A."/>
            <person name="Gujja S."/>
            <person name="Heilman E.R."/>
            <person name="Heiman D."/>
            <person name="Hepburn T."/>
            <person name="Howarth C."/>
            <person name="Jen D."/>
            <person name="Larson L."/>
            <person name="Mehta T."/>
            <person name="Neiman D."/>
            <person name="Pearson M."/>
            <person name="Roberts A."/>
            <person name="Saif S."/>
            <person name="Shea T."/>
            <person name="Shenoy N."/>
            <person name="Sisk P."/>
            <person name="Stolte C."/>
            <person name="Sykes S."/>
            <person name="Walk T."/>
            <person name="White J."/>
            <person name="Yandava C."/>
            <person name="Haas B."/>
            <person name="Nusbaum C."/>
            <person name="Birren B."/>
        </authorList>
    </citation>
    <scope>NUCLEOTIDE SEQUENCE</scope>
    <source>
        <strain evidence="2">R3-111a-1</strain>
    </source>
</reference>
<feature type="compositionally biased region" description="Low complexity" evidence="1">
    <location>
        <begin position="178"/>
        <end position="207"/>
    </location>
</feature>
<name>J3NTJ2_GAET3</name>
<dbReference type="VEuPathDB" id="FungiDB:GGTG_04592"/>
<reference evidence="3" key="5">
    <citation type="submission" date="2018-04" db="UniProtKB">
        <authorList>
            <consortium name="EnsemblFungi"/>
        </authorList>
    </citation>
    <scope>IDENTIFICATION</scope>
    <source>
        <strain evidence="3">R3-111a-1</strain>
    </source>
</reference>
<accession>J3NTJ2</accession>
<dbReference type="Proteomes" id="UP000006039">
    <property type="component" value="Unassembled WGS sequence"/>
</dbReference>
<reference evidence="2" key="3">
    <citation type="submission" date="2010-09" db="EMBL/GenBank/DDBJ databases">
        <title>Annotation of Gaeumannomyces graminis var. tritici R3-111a-1.</title>
        <authorList>
            <consortium name="The Broad Institute Genome Sequencing Platform"/>
            <person name="Ma L.-J."/>
            <person name="Dead R."/>
            <person name="Young S.K."/>
            <person name="Zeng Q."/>
            <person name="Gargeya S."/>
            <person name="Fitzgerald M."/>
            <person name="Haas B."/>
            <person name="Abouelleil A."/>
            <person name="Alvarado L."/>
            <person name="Arachchi H.M."/>
            <person name="Berlin A."/>
            <person name="Brown A."/>
            <person name="Chapman S.B."/>
            <person name="Chen Z."/>
            <person name="Dunbar C."/>
            <person name="Freedman E."/>
            <person name="Gearin G."/>
            <person name="Gellesch M."/>
            <person name="Goldberg J."/>
            <person name="Griggs A."/>
            <person name="Gujja S."/>
            <person name="Heiman D."/>
            <person name="Howarth C."/>
            <person name="Larson L."/>
            <person name="Lui A."/>
            <person name="MacDonald P.J.P."/>
            <person name="Mehta T."/>
            <person name="Montmayeur A."/>
            <person name="Murphy C."/>
            <person name="Neiman D."/>
            <person name="Pearson M."/>
            <person name="Priest M."/>
            <person name="Roberts A."/>
            <person name="Saif S."/>
            <person name="Shea T."/>
            <person name="Shenoy N."/>
            <person name="Sisk P."/>
            <person name="Stolte C."/>
            <person name="Sykes S."/>
            <person name="Yandava C."/>
            <person name="Wortman J."/>
            <person name="Nusbaum C."/>
            <person name="Birren B."/>
        </authorList>
    </citation>
    <scope>NUCLEOTIDE SEQUENCE</scope>
    <source>
        <strain evidence="2">R3-111a-1</strain>
    </source>
</reference>
<feature type="region of interest" description="Disordered" evidence="1">
    <location>
        <begin position="138"/>
        <end position="207"/>
    </location>
</feature>